<gene>
    <name evidence="7" type="ORF">CKM354_000011900</name>
</gene>
<dbReference type="PROSITE" id="PS00518">
    <property type="entry name" value="ZF_RING_1"/>
    <property type="match status" value="1"/>
</dbReference>
<sequence length="254" mass="29282">MALPSRTQFLSTLQPLQCDICYDEMLEPTRTPCGHVYCSECLLTWLDENNTCPTCRTKLFEQDDDDELDDEMDDEMGEDDNGDEDDGVEEENDAYMERFASKVTARIIELDTGMERPASHCIARTVTFDSAGMAALLAALRTDERDWSHWYNELDDWDVRYTFTVRVGYLVHGADTWKFDYISYPTPSEPDTAMSVIREKAWAQAMAHIQWARKLSGYLYRVPAIEVEGAYQAQLRDGAVPEYRLIAYPRQDNF</sequence>
<dbReference type="GO" id="GO:0008270">
    <property type="term" value="F:zinc ion binding"/>
    <property type="evidence" value="ECO:0007669"/>
    <property type="project" value="UniProtKB-KW"/>
</dbReference>
<proteinExistence type="predicted"/>
<protein>
    <recommendedName>
        <fullName evidence="6">RING-type domain-containing protein</fullName>
    </recommendedName>
</protein>
<evidence type="ECO:0000313" key="8">
    <source>
        <dbReference type="Proteomes" id="UP000825890"/>
    </source>
</evidence>
<dbReference type="SUPFAM" id="SSF57850">
    <property type="entry name" value="RING/U-box"/>
    <property type="match status" value="1"/>
</dbReference>
<dbReference type="PANTHER" id="PTHR23327:SF42">
    <property type="entry name" value="LON PEPTIDASE N-TERMINAL DOMAIN AND RING FINGER PROTEIN C14F5.10C"/>
    <property type="match status" value="1"/>
</dbReference>
<dbReference type="Gene3D" id="3.30.40.10">
    <property type="entry name" value="Zinc/RING finger domain, C3HC4 (zinc finger)"/>
    <property type="match status" value="1"/>
</dbReference>
<dbReference type="PANTHER" id="PTHR23327">
    <property type="entry name" value="RING FINGER PROTEIN 127"/>
    <property type="match status" value="1"/>
</dbReference>
<dbReference type="PROSITE" id="PS50089">
    <property type="entry name" value="ZF_RING_2"/>
    <property type="match status" value="1"/>
</dbReference>
<dbReference type="InterPro" id="IPR017907">
    <property type="entry name" value="Znf_RING_CS"/>
</dbReference>
<dbReference type="OrthoDB" id="3650892at2759"/>
<dbReference type="InterPro" id="IPR013083">
    <property type="entry name" value="Znf_RING/FYVE/PHD"/>
</dbReference>
<dbReference type="EMBL" id="BOLY01000001">
    <property type="protein sequence ID" value="GIZ36650.1"/>
    <property type="molecule type" value="Genomic_DNA"/>
</dbReference>
<name>A0A9P3CA74_9PEZI</name>
<accession>A0A9P3CA74</accession>
<comment type="caution">
    <text evidence="7">The sequence shown here is derived from an EMBL/GenBank/DDBJ whole genome shotgun (WGS) entry which is preliminary data.</text>
</comment>
<feature type="region of interest" description="Disordered" evidence="5">
    <location>
        <begin position="63"/>
        <end position="89"/>
    </location>
</feature>
<evidence type="ECO:0000256" key="1">
    <source>
        <dbReference type="ARBA" id="ARBA00022723"/>
    </source>
</evidence>
<organism evidence="7 8">
    <name type="scientific">Cercospora kikuchii</name>
    <dbReference type="NCBI Taxonomy" id="84275"/>
    <lineage>
        <taxon>Eukaryota</taxon>
        <taxon>Fungi</taxon>
        <taxon>Dikarya</taxon>
        <taxon>Ascomycota</taxon>
        <taxon>Pezizomycotina</taxon>
        <taxon>Dothideomycetes</taxon>
        <taxon>Dothideomycetidae</taxon>
        <taxon>Mycosphaerellales</taxon>
        <taxon>Mycosphaerellaceae</taxon>
        <taxon>Cercospora</taxon>
    </lineage>
</organism>
<evidence type="ECO:0000256" key="3">
    <source>
        <dbReference type="ARBA" id="ARBA00022833"/>
    </source>
</evidence>
<evidence type="ECO:0000256" key="2">
    <source>
        <dbReference type="ARBA" id="ARBA00022771"/>
    </source>
</evidence>
<dbReference type="RefSeq" id="XP_044651137.1">
    <property type="nucleotide sequence ID" value="XM_044795202.1"/>
</dbReference>
<feature type="domain" description="RING-type" evidence="6">
    <location>
        <begin position="18"/>
        <end position="56"/>
    </location>
</feature>
<evidence type="ECO:0000256" key="4">
    <source>
        <dbReference type="PROSITE-ProRule" id="PRU00175"/>
    </source>
</evidence>
<keyword evidence="3" id="KW-0862">Zinc</keyword>
<dbReference type="Pfam" id="PF13923">
    <property type="entry name" value="zf-C3HC4_2"/>
    <property type="match status" value="1"/>
</dbReference>
<keyword evidence="1" id="KW-0479">Metal-binding</keyword>
<keyword evidence="2 4" id="KW-0863">Zinc-finger</keyword>
<keyword evidence="8" id="KW-1185">Reference proteome</keyword>
<dbReference type="GO" id="GO:0061630">
    <property type="term" value="F:ubiquitin protein ligase activity"/>
    <property type="evidence" value="ECO:0007669"/>
    <property type="project" value="TreeGrafter"/>
</dbReference>
<evidence type="ECO:0000256" key="5">
    <source>
        <dbReference type="SAM" id="MobiDB-lite"/>
    </source>
</evidence>
<dbReference type="Proteomes" id="UP000825890">
    <property type="component" value="Unassembled WGS sequence"/>
</dbReference>
<dbReference type="AlphaFoldDB" id="A0A9P3CA74"/>
<dbReference type="InterPro" id="IPR001841">
    <property type="entry name" value="Znf_RING"/>
</dbReference>
<reference evidence="7 8" key="1">
    <citation type="submission" date="2021-01" db="EMBL/GenBank/DDBJ databases">
        <title>Cercospora kikuchii MAFF 305040 whole genome shotgun sequence.</title>
        <authorList>
            <person name="Kashiwa T."/>
            <person name="Suzuki T."/>
        </authorList>
    </citation>
    <scope>NUCLEOTIDE SEQUENCE [LARGE SCALE GENOMIC DNA]</scope>
    <source>
        <strain evidence="7 8">MAFF 305040</strain>
    </source>
</reference>
<evidence type="ECO:0000313" key="7">
    <source>
        <dbReference type="EMBL" id="GIZ36650.1"/>
    </source>
</evidence>
<evidence type="ECO:0000259" key="6">
    <source>
        <dbReference type="PROSITE" id="PS50089"/>
    </source>
</evidence>
<dbReference type="GeneID" id="68285694"/>
<dbReference type="SMART" id="SM00184">
    <property type="entry name" value="RING"/>
    <property type="match status" value="1"/>
</dbReference>